<evidence type="ECO:0000313" key="2">
    <source>
        <dbReference type="EMBL" id="UWP95812.1"/>
    </source>
</evidence>
<accession>A0A9Q9HEK0</accession>
<reference evidence="2" key="1">
    <citation type="submission" date="2021-08" db="EMBL/GenBank/DDBJ databases">
        <authorList>
            <person name="Nwanade C."/>
            <person name="Wang M."/>
            <person name="Masoudi A."/>
            <person name="Yu Z."/>
            <person name="Liu J."/>
        </authorList>
    </citation>
    <scope>NUCLEOTIDE SEQUENCE</scope>
    <source>
        <strain evidence="2">S056</strain>
    </source>
</reference>
<gene>
    <name evidence="2" type="ORF">K3X48_02070</name>
</gene>
<evidence type="ECO:0000313" key="3">
    <source>
        <dbReference type="Proteomes" id="UP001057991"/>
    </source>
</evidence>
<sequence length="46" mass="4804">MQKALLLSVLIAIALPLKGISAFSPAGQDCTSGHDSHNAHPALHRD</sequence>
<name>A0A9Q9HEK0_9RHOB</name>
<dbReference type="Proteomes" id="UP001057991">
    <property type="component" value="Chromosome"/>
</dbReference>
<dbReference type="EMBL" id="CP080776">
    <property type="protein sequence ID" value="UWP95812.1"/>
    <property type="molecule type" value="Genomic_DNA"/>
</dbReference>
<dbReference type="AlphaFoldDB" id="A0A9Q9HEK0"/>
<proteinExistence type="predicted"/>
<feature type="region of interest" description="Disordered" evidence="1">
    <location>
        <begin position="26"/>
        <end position="46"/>
    </location>
</feature>
<protein>
    <submittedName>
        <fullName evidence="2">Uncharacterized protein</fullName>
    </submittedName>
</protein>
<evidence type="ECO:0000256" key="1">
    <source>
        <dbReference type="SAM" id="MobiDB-lite"/>
    </source>
</evidence>
<organism evidence="2 3">
    <name type="scientific">Aliiroseovarius crassostreae</name>
    <dbReference type="NCBI Taxonomy" id="154981"/>
    <lineage>
        <taxon>Bacteria</taxon>
        <taxon>Pseudomonadati</taxon>
        <taxon>Pseudomonadota</taxon>
        <taxon>Alphaproteobacteria</taxon>
        <taxon>Rhodobacterales</taxon>
        <taxon>Paracoccaceae</taxon>
        <taxon>Aliiroseovarius</taxon>
    </lineage>
</organism>
<dbReference type="RefSeq" id="WP_259806249.1">
    <property type="nucleotide sequence ID" value="NZ_CP080776.1"/>
</dbReference>
<feature type="compositionally biased region" description="Basic and acidic residues" evidence="1">
    <location>
        <begin position="32"/>
        <end position="46"/>
    </location>
</feature>